<keyword evidence="2" id="KW-1185">Reference proteome</keyword>
<evidence type="ECO:0000313" key="2">
    <source>
        <dbReference type="Proteomes" id="UP000299102"/>
    </source>
</evidence>
<sequence length="89" mass="9869">MQNPQLFSSNFGITRKWFGGGARGAANMECENSPRHWLTYVNSEKTPESVCQKARECTGGTVIVKNSTYCILTRVSDIDPLAFGYDAMN</sequence>
<dbReference type="Proteomes" id="UP000299102">
    <property type="component" value="Unassembled WGS sequence"/>
</dbReference>
<dbReference type="AlphaFoldDB" id="A0A4C1X8P1"/>
<reference evidence="1 2" key="1">
    <citation type="journal article" date="2019" name="Commun. Biol.">
        <title>The bagworm genome reveals a unique fibroin gene that provides high tensile strength.</title>
        <authorList>
            <person name="Kono N."/>
            <person name="Nakamura H."/>
            <person name="Ohtoshi R."/>
            <person name="Tomita M."/>
            <person name="Numata K."/>
            <person name="Arakawa K."/>
        </authorList>
    </citation>
    <scope>NUCLEOTIDE SEQUENCE [LARGE SCALE GENOMIC DNA]</scope>
</reference>
<dbReference type="EMBL" id="BGZK01000780">
    <property type="protein sequence ID" value="GBP60136.1"/>
    <property type="molecule type" value="Genomic_DNA"/>
</dbReference>
<evidence type="ECO:0000313" key="1">
    <source>
        <dbReference type="EMBL" id="GBP60136.1"/>
    </source>
</evidence>
<organism evidence="1 2">
    <name type="scientific">Eumeta variegata</name>
    <name type="common">Bagworm moth</name>
    <name type="synonym">Eumeta japonica</name>
    <dbReference type="NCBI Taxonomy" id="151549"/>
    <lineage>
        <taxon>Eukaryota</taxon>
        <taxon>Metazoa</taxon>
        <taxon>Ecdysozoa</taxon>
        <taxon>Arthropoda</taxon>
        <taxon>Hexapoda</taxon>
        <taxon>Insecta</taxon>
        <taxon>Pterygota</taxon>
        <taxon>Neoptera</taxon>
        <taxon>Endopterygota</taxon>
        <taxon>Lepidoptera</taxon>
        <taxon>Glossata</taxon>
        <taxon>Ditrysia</taxon>
        <taxon>Tineoidea</taxon>
        <taxon>Psychidae</taxon>
        <taxon>Oiketicinae</taxon>
        <taxon>Eumeta</taxon>
    </lineage>
</organism>
<comment type="caution">
    <text evidence="1">The sequence shown here is derived from an EMBL/GenBank/DDBJ whole genome shotgun (WGS) entry which is preliminary data.</text>
</comment>
<gene>
    <name evidence="1" type="ORF">EVAR_41826_1</name>
</gene>
<name>A0A4C1X8P1_EUMVA</name>
<accession>A0A4C1X8P1</accession>
<proteinExistence type="predicted"/>
<protein>
    <submittedName>
        <fullName evidence="1">Uncharacterized protein</fullName>
    </submittedName>
</protein>